<keyword evidence="5" id="KW-0851">Voltage-gated channel</keyword>
<dbReference type="WBParaSite" id="maker-unitig_42914-snap-gene-0.1-mRNA-1">
    <property type="protein sequence ID" value="maker-unitig_42914-snap-gene-0.1-mRNA-1"/>
    <property type="gene ID" value="maker-unitig_42914-snap-gene-0.1"/>
</dbReference>
<dbReference type="GO" id="GO:0005886">
    <property type="term" value="C:plasma membrane"/>
    <property type="evidence" value="ECO:0007669"/>
    <property type="project" value="UniProtKB-SubCell"/>
</dbReference>
<dbReference type="PRINTS" id="PR01470">
    <property type="entry name" value="ERGCHANNEL"/>
</dbReference>
<keyword evidence="6" id="KW-0630">Potassium</keyword>
<evidence type="ECO:0000256" key="8">
    <source>
        <dbReference type="SAM" id="MobiDB-lite"/>
    </source>
</evidence>
<keyword evidence="7" id="KW-0407">Ion channel</keyword>
<evidence type="ECO:0000256" key="7">
    <source>
        <dbReference type="ARBA" id="ARBA00023303"/>
    </source>
</evidence>
<dbReference type="InterPro" id="IPR003938">
    <property type="entry name" value="K_chnl_volt-dep_EAG/ELK/ERG"/>
</dbReference>
<dbReference type="InterPro" id="IPR000595">
    <property type="entry name" value="cNMP-bd_dom"/>
</dbReference>
<dbReference type="InterPro" id="IPR050818">
    <property type="entry name" value="KCNH_animal-type"/>
</dbReference>
<dbReference type="PRINTS" id="PR01463">
    <property type="entry name" value="EAGCHANLFMLY"/>
</dbReference>
<keyword evidence="2" id="KW-1003">Cell membrane</keyword>
<keyword evidence="4" id="KW-0631">Potassium channel</keyword>
<evidence type="ECO:0000259" key="9">
    <source>
        <dbReference type="PROSITE" id="PS50042"/>
    </source>
</evidence>
<dbReference type="InterPro" id="IPR003967">
    <property type="entry name" value="K_chnl_volt-dep_ERG"/>
</dbReference>
<evidence type="ECO:0000256" key="1">
    <source>
        <dbReference type="ARBA" id="ARBA00004651"/>
    </source>
</evidence>
<keyword evidence="5" id="KW-0406">Ion transport</keyword>
<keyword evidence="5" id="KW-0813">Transport</keyword>
<dbReference type="GO" id="GO:0042391">
    <property type="term" value="P:regulation of membrane potential"/>
    <property type="evidence" value="ECO:0007669"/>
    <property type="project" value="TreeGrafter"/>
</dbReference>
<accession>A0A1I8FQS7</accession>
<keyword evidence="3" id="KW-0633">Potassium transport</keyword>
<dbReference type="AlphaFoldDB" id="A0A1I8FQS7"/>
<keyword evidence="10" id="KW-1185">Reference proteome</keyword>
<dbReference type="Proteomes" id="UP000095280">
    <property type="component" value="Unplaced"/>
</dbReference>
<reference evidence="11" key="1">
    <citation type="submission" date="2016-11" db="UniProtKB">
        <authorList>
            <consortium name="WormBaseParasite"/>
        </authorList>
    </citation>
    <scope>IDENTIFICATION</scope>
</reference>
<name>A0A1I8FQS7_9PLAT</name>
<dbReference type="PANTHER" id="PTHR10217">
    <property type="entry name" value="VOLTAGE AND LIGAND GATED POTASSIUM CHANNEL"/>
    <property type="match status" value="1"/>
</dbReference>
<proteinExistence type="predicted"/>
<dbReference type="InterPro" id="IPR014710">
    <property type="entry name" value="RmlC-like_jellyroll"/>
</dbReference>
<evidence type="ECO:0000256" key="3">
    <source>
        <dbReference type="ARBA" id="ARBA00022538"/>
    </source>
</evidence>
<feature type="domain" description="Cyclic nucleotide-binding" evidence="9">
    <location>
        <begin position="172"/>
        <end position="203"/>
    </location>
</feature>
<dbReference type="Gene3D" id="2.60.120.10">
    <property type="entry name" value="Jelly Rolls"/>
    <property type="match status" value="1"/>
</dbReference>
<comment type="subcellular location">
    <subcellularLocation>
        <location evidence="1">Cell membrane</location>
        <topology evidence="1">Multi-pass membrane protein</topology>
    </subcellularLocation>
</comment>
<evidence type="ECO:0000256" key="6">
    <source>
        <dbReference type="ARBA" id="ARBA00022958"/>
    </source>
</evidence>
<dbReference type="GO" id="GO:0034702">
    <property type="term" value="C:monoatomic ion channel complex"/>
    <property type="evidence" value="ECO:0007669"/>
    <property type="project" value="UniProtKB-KW"/>
</dbReference>
<dbReference type="GO" id="GO:0005242">
    <property type="term" value="F:inward rectifier potassium channel activity"/>
    <property type="evidence" value="ECO:0007669"/>
    <property type="project" value="TreeGrafter"/>
</dbReference>
<protein>
    <submittedName>
        <fullName evidence="11">Cyclic nucleotide-binding domain-containing protein</fullName>
    </submittedName>
</protein>
<dbReference type="PROSITE" id="PS50042">
    <property type="entry name" value="CNMP_BINDING_3"/>
    <property type="match status" value="1"/>
</dbReference>
<evidence type="ECO:0000256" key="4">
    <source>
        <dbReference type="ARBA" id="ARBA00022826"/>
    </source>
</evidence>
<keyword evidence="2" id="KW-0472">Membrane</keyword>
<evidence type="ECO:0000313" key="10">
    <source>
        <dbReference type="Proteomes" id="UP000095280"/>
    </source>
</evidence>
<evidence type="ECO:0000313" key="11">
    <source>
        <dbReference type="WBParaSite" id="maker-unitig_42914-snap-gene-0.1-mRNA-1"/>
    </source>
</evidence>
<feature type="region of interest" description="Disordered" evidence="8">
    <location>
        <begin position="459"/>
        <end position="486"/>
    </location>
</feature>
<dbReference type="PANTHER" id="PTHR10217:SF548">
    <property type="entry name" value="GH12235P"/>
    <property type="match status" value="1"/>
</dbReference>
<sequence>HQRALYFTFSSLTSVRPSANGVAQHEHARSVFSICVMLIGSLMYASIFGNVSAHHPAAVQRHPRATDTQMLRVREFIRFHQIPNPLRPSAWRSNFQHAWSYTNGIDMKPGAQGLPGADICLHLNRNLLKNCPAFREASPGCLRTLSLKFKVHPTCPPGTSWCTGRHPQCRLYFVARVGSIEILKDDTVLAILGKDDVFGEIALPVRNVVGKSKCNAHTPSTADPNDEKSGLKFYPEAVRGNLNNEQAATPRLIEPRLSQTTSRVRRYSLSASYRGAPAGAAAPQLPQLPSAAVPARAFLEFLSGQKPDRMSPRPIWTLVAPEEAEEASHRGLSAPLQQVFGQMRSVSQASSHSQDTQATTIVTPATVHHQASVTSSYLPYQSSSSSSSSSSSQAAQQVSLESLYAKSGLPGVAPDPDWNRNSTTDLDDNLEGVAVRNHVFFFGGERRRCAGRQFQRLRCRDRPAPAAASTGPGPGGGREWDEDDVH</sequence>
<dbReference type="InterPro" id="IPR018490">
    <property type="entry name" value="cNMP-bd_dom_sf"/>
</dbReference>
<evidence type="ECO:0000256" key="2">
    <source>
        <dbReference type="ARBA" id="ARBA00022475"/>
    </source>
</evidence>
<evidence type="ECO:0000256" key="5">
    <source>
        <dbReference type="ARBA" id="ARBA00022882"/>
    </source>
</evidence>
<feature type="region of interest" description="Disordered" evidence="8">
    <location>
        <begin position="407"/>
        <end position="426"/>
    </location>
</feature>
<organism evidence="10 11">
    <name type="scientific">Macrostomum lignano</name>
    <dbReference type="NCBI Taxonomy" id="282301"/>
    <lineage>
        <taxon>Eukaryota</taxon>
        <taxon>Metazoa</taxon>
        <taxon>Spiralia</taxon>
        <taxon>Lophotrochozoa</taxon>
        <taxon>Platyhelminthes</taxon>
        <taxon>Rhabditophora</taxon>
        <taxon>Macrostomorpha</taxon>
        <taxon>Macrostomida</taxon>
        <taxon>Macrostomidae</taxon>
        <taxon>Macrostomum</taxon>
    </lineage>
</organism>
<dbReference type="SUPFAM" id="SSF51206">
    <property type="entry name" value="cAMP-binding domain-like"/>
    <property type="match status" value="1"/>
</dbReference>